<gene>
    <name evidence="8 11" type="primary">zipA</name>
    <name evidence="11" type="ORF">QS748_05500</name>
</gene>
<evidence type="ECO:0000256" key="6">
    <source>
        <dbReference type="ARBA" id="ARBA00023136"/>
    </source>
</evidence>
<protein>
    <recommendedName>
        <fullName evidence="8 9">Cell division protein ZipA</fullName>
    </recommendedName>
</protein>
<comment type="subcellular location">
    <subcellularLocation>
        <location evidence="8">Cell inner membrane</location>
        <topology evidence="8">Single-pass type I membrane protein</topology>
    </subcellularLocation>
    <text evidence="8">Localizes to the Z ring in an FtsZ-dependent manner.</text>
</comment>
<evidence type="ECO:0000256" key="9">
    <source>
        <dbReference type="RuleBase" id="RU003612"/>
    </source>
</evidence>
<evidence type="ECO:0000256" key="3">
    <source>
        <dbReference type="ARBA" id="ARBA00022618"/>
    </source>
</evidence>
<sequence length="364" mass="40404">MSLREWLVLTGIIVIVVVFIDGYRRMYMAKKRAGELEFGIFGLDEAKGDDCFGSELPNGGARILHADGGDVENKLVFDKKKNDRKEPDLLDVDLSNLKDAHDSGSFAESSDKEGAVGEIRVGGRIPADSSKACNYKGFAEAKIVPSLTDQDTFAEQCGERQINVVSREFLSPDLVRTSDDIIDKETSKFDKRLSKYKSKKMARNESKCEATEKLSDRPPAKEVIVINVVAKGGQIFDVEKLLSSTVSLGMRFGDMSIFHRYANDNGTGSILFSMANGLEPGVFSVDDTSSILTSVVSFFMRLPGPSAQIKSFTEMLEVARMLALDLGGELKDEEFSVMTQQTIEHYRQRIMDFERKQLAQKMPS</sequence>
<evidence type="ECO:0000256" key="4">
    <source>
        <dbReference type="ARBA" id="ARBA00022692"/>
    </source>
</evidence>
<evidence type="ECO:0000313" key="11">
    <source>
        <dbReference type="EMBL" id="MDP0588667.1"/>
    </source>
</evidence>
<dbReference type="GO" id="GO:0032153">
    <property type="term" value="C:cell division site"/>
    <property type="evidence" value="ECO:0007669"/>
    <property type="project" value="UniProtKB-UniRule"/>
</dbReference>
<evidence type="ECO:0000256" key="8">
    <source>
        <dbReference type="HAMAP-Rule" id="MF_00509"/>
    </source>
</evidence>
<dbReference type="PANTHER" id="PTHR38685">
    <property type="entry name" value="CELL DIVISION PROTEIN ZIPA"/>
    <property type="match status" value="1"/>
</dbReference>
<dbReference type="NCBIfam" id="TIGR02205">
    <property type="entry name" value="septum_zipA"/>
    <property type="match status" value="1"/>
</dbReference>
<evidence type="ECO:0000256" key="2">
    <source>
        <dbReference type="ARBA" id="ARBA00022519"/>
    </source>
</evidence>
<dbReference type="Proteomes" id="UP001178148">
    <property type="component" value="Unassembled WGS sequence"/>
</dbReference>
<accession>A0AA90NSW3</accession>
<dbReference type="Gene3D" id="3.30.1400.10">
    <property type="entry name" value="ZipA, C-terminal FtsZ-binding domain"/>
    <property type="match status" value="1"/>
</dbReference>
<dbReference type="GO" id="GO:0005886">
    <property type="term" value="C:plasma membrane"/>
    <property type="evidence" value="ECO:0007669"/>
    <property type="project" value="UniProtKB-SubCell"/>
</dbReference>
<comment type="function">
    <text evidence="8 9">Essential cell division protein that stabilizes the FtsZ protofilaments by cross-linking them and that serves as a cytoplasmic membrane anchor for the Z ring. Also required for the recruitment to the septal ring of downstream cell division proteins.</text>
</comment>
<feature type="transmembrane region" description="Helical" evidence="8">
    <location>
        <begin position="6"/>
        <end position="23"/>
    </location>
</feature>
<keyword evidence="5 8" id="KW-1133">Transmembrane helix</keyword>
<evidence type="ECO:0000256" key="1">
    <source>
        <dbReference type="ARBA" id="ARBA00022475"/>
    </source>
</evidence>
<keyword evidence="3 8" id="KW-0132">Cell division</keyword>
<dbReference type="InterPro" id="IPR007449">
    <property type="entry name" value="ZipA_FtsZ-bd_C"/>
</dbReference>
<proteinExistence type="inferred from homology"/>
<dbReference type="SMART" id="SM00771">
    <property type="entry name" value="ZipA_C"/>
    <property type="match status" value="1"/>
</dbReference>
<dbReference type="AlphaFoldDB" id="A0AA90NSW3"/>
<dbReference type="PANTHER" id="PTHR38685:SF1">
    <property type="entry name" value="CELL DIVISION PROTEIN ZIPA"/>
    <property type="match status" value="1"/>
</dbReference>
<evidence type="ECO:0000256" key="7">
    <source>
        <dbReference type="ARBA" id="ARBA00023306"/>
    </source>
</evidence>
<dbReference type="InterPro" id="IPR011919">
    <property type="entry name" value="Cell_div_ZipA"/>
</dbReference>
<dbReference type="Pfam" id="PF04354">
    <property type="entry name" value="ZipA_C"/>
    <property type="match status" value="1"/>
</dbReference>
<comment type="caution">
    <text evidence="11">The sequence shown here is derived from an EMBL/GenBank/DDBJ whole genome shotgun (WGS) entry which is preliminary data.</text>
</comment>
<organism evidence="11 12">
    <name type="scientific">Candidatus Endonucleibacter bathymodioli</name>
    <dbReference type="NCBI Taxonomy" id="539814"/>
    <lineage>
        <taxon>Bacteria</taxon>
        <taxon>Pseudomonadati</taxon>
        <taxon>Pseudomonadota</taxon>
        <taxon>Gammaproteobacteria</taxon>
        <taxon>Oceanospirillales</taxon>
        <taxon>Endozoicomonadaceae</taxon>
        <taxon>Candidatus Endonucleibacter</taxon>
    </lineage>
</organism>
<keyword evidence="1 8" id="KW-1003">Cell membrane</keyword>
<comment type="subunit">
    <text evidence="8">Interacts with FtsZ via their C-terminal domains.</text>
</comment>
<dbReference type="GO" id="GO:0000917">
    <property type="term" value="P:division septum assembly"/>
    <property type="evidence" value="ECO:0007669"/>
    <property type="project" value="TreeGrafter"/>
</dbReference>
<evidence type="ECO:0000256" key="5">
    <source>
        <dbReference type="ARBA" id="ARBA00022989"/>
    </source>
</evidence>
<keyword evidence="7 8" id="KW-0131">Cell cycle</keyword>
<dbReference type="HAMAP" id="MF_00509">
    <property type="entry name" value="ZipA"/>
    <property type="match status" value="1"/>
</dbReference>
<keyword evidence="2 8" id="KW-0997">Cell inner membrane</keyword>
<reference evidence="11 12" key="1">
    <citation type="journal article" date="2023" name="bioRxiv">
        <title>An intranuclear bacterial parasite of deep-sea mussels expresses apoptosis inhibitors acquired from its host.</title>
        <authorList>
            <person name="Gonzalez Porras M.A."/>
            <person name="Assie A."/>
            <person name="Tietjen M."/>
            <person name="Violette M."/>
            <person name="Kleiner M."/>
            <person name="Gruber-Vodicka H."/>
            <person name="Dubilier N."/>
            <person name="Leisch N."/>
        </authorList>
    </citation>
    <scope>NUCLEOTIDE SEQUENCE [LARGE SCALE GENOMIC DNA]</scope>
    <source>
        <strain evidence="11">IAP13</strain>
    </source>
</reference>
<keyword evidence="4 8" id="KW-0812">Transmembrane</keyword>
<name>A0AA90NSW3_9GAMM</name>
<dbReference type="InterPro" id="IPR036765">
    <property type="entry name" value="ZipA_FtsZ-bd_C_sf"/>
</dbReference>
<dbReference type="EMBL" id="JASXSV010000006">
    <property type="protein sequence ID" value="MDP0588667.1"/>
    <property type="molecule type" value="Genomic_DNA"/>
</dbReference>
<keyword evidence="6 8" id="KW-0472">Membrane</keyword>
<evidence type="ECO:0000313" key="12">
    <source>
        <dbReference type="Proteomes" id="UP001178148"/>
    </source>
</evidence>
<dbReference type="SUPFAM" id="SSF64383">
    <property type="entry name" value="Cell-division protein ZipA, C-terminal domain"/>
    <property type="match status" value="1"/>
</dbReference>
<evidence type="ECO:0000259" key="10">
    <source>
        <dbReference type="SMART" id="SM00771"/>
    </source>
</evidence>
<dbReference type="GO" id="GO:0043093">
    <property type="term" value="P:FtsZ-dependent cytokinesis"/>
    <property type="evidence" value="ECO:0007669"/>
    <property type="project" value="UniProtKB-UniRule"/>
</dbReference>
<feature type="domain" description="ZipA C-terminal FtsZ-binding" evidence="10">
    <location>
        <begin position="220"/>
        <end position="350"/>
    </location>
</feature>
<keyword evidence="12" id="KW-1185">Reference proteome</keyword>
<comment type="similarity">
    <text evidence="8 9">Belongs to the ZipA family.</text>
</comment>